<dbReference type="InterPro" id="IPR005467">
    <property type="entry name" value="His_kinase_dom"/>
</dbReference>
<dbReference type="GO" id="GO:0005886">
    <property type="term" value="C:plasma membrane"/>
    <property type="evidence" value="ECO:0007669"/>
    <property type="project" value="UniProtKB-SubCell"/>
</dbReference>
<dbReference type="InterPro" id="IPR036890">
    <property type="entry name" value="HATPase_C_sf"/>
</dbReference>
<protein>
    <recommendedName>
        <fullName evidence="3">histidine kinase</fullName>
        <ecNumber evidence="3">2.7.13.3</ecNumber>
    </recommendedName>
</protein>
<dbReference type="SMART" id="SM00387">
    <property type="entry name" value="HATPase_c"/>
    <property type="match status" value="1"/>
</dbReference>
<sequence>MIKAFSILWLVILIPIALVFSPFGSVPLNEIGNSMAHKFYTEVYGPTLYTLEDDLLKLPKEEWKSYSDELQPEFGHKLDVVSIVDFPFTDSNKALISDGEMIYHIGDPPALMKRVGESDQAVYFAVELAVHEAGKMAAKGPLHLLRRQILELPKEQREEGLRKLTETLPVIATFEKIDSVKLSEEEQKKLLAGEIAAELSENDEIVFYALIEEGIVLKIFEHNSTKLQLQFSSYIIMGIMACIAAGMFLWAIPLWRDLKRLAATTNAYGRGELQSRAKISRMSVVAQLSGSFNKMADNIEKLILGHRELTNAIAHDLRTPLYRLRFAFEMLNDNKLSDEQRAKYNGVVEKSIDDLDHLINQTLILSRYSRVPSAEQIAPCILEPVLRSEINHFQLEHPELSVSFQCSSLLKESEVMVDQRAMIRALNNLLANAARFAEETIQVTLERHPNNWVLIVEDDGIGIPQDMWQSIFDPFTQVNNEQRDTSTGHGLGLAIVKQIAHWHEGEANVSQSELGGAKFIITWNKPLTSDSPNQAQAVTNRHISSTSEHG</sequence>
<evidence type="ECO:0000256" key="1">
    <source>
        <dbReference type="ARBA" id="ARBA00000085"/>
    </source>
</evidence>
<organism evidence="14 15">
    <name type="scientific">Vibrio nigripulchritudo SOn1</name>
    <dbReference type="NCBI Taxonomy" id="1238450"/>
    <lineage>
        <taxon>Bacteria</taxon>
        <taxon>Pseudomonadati</taxon>
        <taxon>Pseudomonadota</taxon>
        <taxon>Gammaproteobacteria</taxon>
        <taxon>Vibrionales</taxon>
        <taxon>Vibrionaceae</taxon>
        <taxon>Vibrio</taxon>
    </lineage>
</organism>
<feature type="domain" description="HAMP" evidence="13">
    <location>
        <begin position="252"/>
        <end position="304"/>
    </location>
</feature>
<keyword evidence="7" id="KW-0547">Nucleotide-binding</keyword>
<keyword evidence="6" id="KW-0808">Transferase</keyword>
<dbReference type="PROSITE" id="PS50885">
    <property type="entry name" value="HAMP"/>
    <property type="match status" value="1"/>
</dbReference>
<evidence type="ECO:0000256" key="4">
    <source>
        <dbReference type="ARBA" id="ARBA00022475"/>
    </source>
</evidence>
<name>A0AAV2VVZ3_9VIBR</name>
<dbReference type="CDD" id="cd06225">
    <property type="entry name" value="HAMP"/>
    <property type="match status" value="1"/>
</dbReference>
<dbReference type="InterPro" id="IPR003660">
    <property type="entry name" value="HAMP_dom"/>
</dbReference>
<dbReference type="PANTHER" id="PTHR44936:SF10">
    <property type="entry name" value="SENSOR PROTEIN RSTB"/>
    <property type="match status" value="1"/>
</dbReference>
<keyword evidence="5" id="KW-0597">Phosphoprotein</keyword>
<keyword evidence="4" id="KW-1003">Cell membrane</keyword>
<accession>A0AAV2VVZ3</accession>
<evidence type="ECO:0000256" key="6">
    <source>
        <dbReference type="ARBA" id="ARBA00022679"/>
    </source>
</evidence>
<comment type="subcellular location">
    <subcellularLocation>
        <location evidence="2">Cell membrane</location>
        <topology evidence="2">Multi-pass membrane protein</topology>
    </subcellularLocation>
</comment>
<evidence type="ECO:0000256" key="11">
    <source>
        <dbReference type="SAM" id="Phobius"/>
    </source>
</evidence>
<dbReference type="InterPro" id="IPR050980">
    <property type="entry name" value="2C_sensor_his_kinase"/>
</dbReference>
<evidence type="ECO:0000256" key="7">
    <source>
        <dbReference type="ARBA" id="ARBA00022741"/>
    </source>
</evidence>
<dbReference type="EC" id="2.7.13.3" evidence="3"/>
<dbReference type="InterPro" id="IPR036097">
    <property type="entry name" value="HisK_dim/P_sf"/>
</dbReference>
<dbReference type="GO" id="GO:0000155">
    <property type="term" value="F:phosphorelay sensor kinase activity"/>
    <property type="evidence" value="ECO:0007669"/>
    <property type="project" value="InterPro"/>
</dbReference>
<dbReference type="InterPro" id="IPR003661">
    <property type="entry name" value="HisK_dim/P_dom"/>
</dbReference>
<evidence type="ECO:0000259" key="13">
    <source>
        <dbReference type="PROSITE" id="PS50885"/>
    </source>
</evidence>
<evidence type="ECO:0000256" key="10">
    <source>
        <dbReference type="SAM" id="MobiDB-lite"/>
    </source>
</evidence>
<evidence type="ECO:0000256" key="3">
    <source>
        <dbReference type="ARBA" id="ARBA00012438"/>
    </source>
</evidence>
<comment type="catalytic activity">
    <reaction evidence="1">
        <text>ATP + protein L-histidine = ADP + protein N-phospho-L-histidine.</text>
        <dbReference type="EC" id="2.7.13.3"/>
    </reaction>
</comment>
<comment type="caution">
    <text evidence="14">The sequence shown here is derived from an EMBL/GenBank/DDBJ whole genome shotgun (WGS) entry which is preliminary data.</text>
</comment>
<dbReference type="Proteomes" id="UP000018211">
    <property type="component" value="Unassembled WGS sequence"/>
</dbReference>
<dbReference type="PROSITE" id="PS50109">
    <property type="entry name" value="HIS_KIN"/>
    <property type="match status" value="1"/>
</dbReference>
<evidence type="ECO:0000313" key="15">
    <source>
        <dbReference type="Proteomes" id="UP000018211"/>
    </source>
</evidence>
<dbReference type="EMBL" id="CAOF01000166">
    <property type="protein sequence ID" value="CCO48904.1"/>
    <property type="molecule type" value="Genomic_DNA"/>
</dbReference>
<feature type="region of interest" description="Disordered" evidence="10">
    <location>
        <begin position="530"/>
        <end position="550"/>
    </location>
</feature>
<evidence type="ECO:0000256" key="5">
    <source>
        <dbReference type="ARBA" id="ARBA00022553"/>
    </source>
</evidence>
<evidence type="ECO:0000259" key="12">
    <source>
        <dbReference type="PROSITE" id="PS50109"/>
    </source>
</evidence>
<dbReference type="CDD" id="cd00082">
    <property type="entry name" value="HisKA"/>
    <property type="match status" value="1"/>
</dbReference>
<feature type="transmembrane region" description="Helical" evidence="11">
    <location>
        <begin position="231"/>
        <end position="252"/>
    </location>
</feature>
<dbReference type="PRINTS" id="PR00344">
    <property type="entry name" value="BCTRLSENSOR"/>
</dbReference>
<gene>
    <name evidence="14" type="ORF">VIBNISOn1_710003</name>
</gene>
<feature type="domain" description="Histidine kinase" evidence="12">
    <location>
        <begin position="312"/>
        <end position="527"/>
    </location>
</feature>
<keyword evidence="11" id="KW-1133">Transmembrane helix</keyword>
<dbReference type="Pfam" id="PF02518">
    <property type="entry name" value="HATPase_c"/>
    <property type="match status" value="1"/>
</dbReference>
<reference evidence="14 15" key="1">
    <citation type="journal article" date="2013" name="ISME J.">
        <title>Comparative genomics of pathogenic lineages of Vibrio nigripulchritudo identifies virulence-associated traits.</title>
        <authorList>
            <person name="Goudenege D."/>
            <person name="Labreuche Y."/>
            <person name="Krin E."/>
            <person name="Ansquer D."/>
            <person name="Mangenot S."/>
            <person name="Calteau A."/>
            <person name="Medigue C."/>
            <person name="Mazel D."/>
            <person name="Polz M.F."/>
            <person name="Le Roux F."/>
        </authorList>
    </citation>
    <scope>NUCLEOTIDE SEQUENCE [LARGE SCALE GENOMIC DNA]</scope>
    <source>
        <strain evidence="14 15">SOn1</strain>
    </source>
</reference>
<dbReference type="SMART" id="SM00388">
    <property type="entry name" value="HisKA"/>
    <property type="match status" value="1"/>
</dbReference>
<evidence type="ECO:0000256" key="9">
    <source>
        <dbReference type="ARBA" id="ARBA00022840"/>
    </source>
</evidence>
<dbReference type="Gene3D" id="3.30.565.10">
    <property type="entry name" value="Histidine kinase-like ATPase, C-terminal domain"/>
    <property type="match status" value="1"/>
</dbReference>
<dbReference type="RefSeq" id="WP_004402197.1">
    <property type="nucleotide sequence ID" value="NZ_LK391965.1"/>
</dbReference>
<dbReference type="SMART" id="SM00304">
    <property type="entry name" value="HAMP"/>
    <property type="match status" value="1"/>
</dbReference>
<keyword evidence="9" id="KW-0067">ATP-binding</keyword>
<dbReference type="InterPro" id="IPR003594">
    <property type="entry name" value="HATPase_dom"/>
</dbReference>
<keyword evidence="8 14" id="KW-0418">Kinase</keyword>
<evidence type="ECO:0000256" key="8">
    <source>
        <dbReference type="ARBA" id="ARBA00022777"/>
    </source>
</evidence>
<dbReference type="AlphaFoldDB" id="A0AAV2VVZ3"/>
<dbReference type="SUPFAM" id="SSF47384">
    <property type="entry name" value="Homodimeric domain of signal transducing histidine kinase"/>
    <property type="match status" value="1"/>
</dbReference>
<proteinExistence type="predicted"/>
<keyword evidence="11" id="KW-0472">Membrane</keyword>
<keyword evidence="11" id="KW-0812">Transmembrane</keyword>
<dbReference type="GO" id="GO:0005524">
    <property type="term" value="F:ATP binding"/>
    <property type="evidence" value="ECO:0007669"/>
    <property type="project" value="UniProtKB-KW"/>
</dbReference>
<dbReference type="Pfam" id="PF00512">
    <property type="entry name" value="HisKA"/>
    <property type="match status" value="1"/>
</dbReference>
<dbReference type="PANTHER" id="PTHR44936">
    <property type="entry name" value="SENSOR PROTEIN CREC"/>
    <property type="match status" value="1"/>
</dbReference>
<dbReference type="Gene3D" id="1.10.287.130">
    <property type="match status" value="1"/>
</dbReference>
<dbReference type="Gene3D" id="6.10.340.10">
    <property type="match status" value="1"/>
</dbReference>
<dbReference type="SUPFAM" id="SSF55874">
    <property type="entry name" value="ATPase domain of HSP90 chaperone/DNA topoisomerase II/histidine kinase"/>
    <property type="match status" value="1"/>
</dbReference>
<dbReference type="InterPro" id="IPR004358">
    <property type="entry name" value="Sig_transdc_His_kin-like_C"/>
</dbReference>
<evidence type="ECO:0000256" key="2">
    <source>
        <dbReference type="ARBA" id="ARBA00004651"/>
    </source>
</evidence>
<evidence type="ECO:0000313" key="14">
    <source>
        <dbReference type="EMBL" id="CCO48904.1"/>
    </source>
</evidence>